<comment type="caution">
    <text evidence="3">The sequence shown here is derived from an EMBL/GenBank/DDBJ whole genome shotgun (WGS) entry which is preliminary data.</text>
</comment>
<dbReference type="AlphaFoldDB" id="A0A845AH07"/>
<proteinExistence type="predicted"/>
<evidence type="ECO:0000259" key="2">
    <source>
        <dbReference type="Pfam" id="PF05065"/>
    </source>
</evidence>
<dbReference type="InterPro" id="IPR054612">
    <property type="entry name" value="Phage_capsid-like_C"/>
</dbReference>
<comment type="subcellular location">
    <subcellularLocation>
        <location evidence="1">Virion</location>
    </subcellularLocation>
</comment>
<protein>
    <submittedName>
        <fullName evidence="3">Phage major capsid protein</fullName>
    </submittedName>
</protein>
<dbReference type="Pfam" id="PF05065">
    <property type="entry name" value="Phage_capsid"/>
    <property type="match status" value="1"/>
</dbReference>
<accession>A0A845AH07</accession>
<feature type="domain" description="Phage capsid-like C-terminal" evidence="2">
    <location>
        <begin position="134"/>
        <end position="399"/>
    </location>
</feature>
<dbReference type="EMBL" id="WTYA01000002">
    <property type="protein sequence ID" value="MXP28105.1"/>
    <property type="molecule type" value="Genomic_DNA"/>
</dbReference>
<evidence type="ECO:0000313" key="4">
    <source>
        <dbReference type="Proteomes" id="UP000439780"/>
    </source>
</evidence>
<dbReference type="Gene3D" id="3.30.2400.10">
    <property type="entry name" value="Major capsid protein gp5"/>
    <property type="match status" value="1"/>
</dbReference>
<dbReference type="NCBIfam" id="TIGR01554">
    <property type="entry name" value="major_cap_HK97"/>
    <property type="match status" value="1"/>
</dbReference>
<reference evidence="3 4" key="1">
    <citation type="submission" date="2019-12" db="EMBL/GenBank/DDBJ databases">
        <title>Genomic-based taxomic classification of the family Erythrobacteraceae.</title>
        <authorList>
            <person name="Xu L."/>
        </authorList>
    </citation>
    <scope>NUCLEOTIDE SEQUENCE [LARGE SCALE GENOMIC DNA]</scope>
    <source>
        <strain evidence="3 4">KEMB 9005-328</strain>
    </source>
</reference>
<organism evidence="3 4">
    <name type="scientific">Qipengyuania algicida</name>
    <dbReference type="NCBI Taxonomy" id="1836209"/>
    <lineage>
        <taxon>Bacteria</taxon>
        <taxon>Pseudomonadati</taxon>
        <taxon>Pseudomonadota</taxon>
        <taxon>Alphaproteobacteria</taxon>
        <taxon>Sphingomonadales</taxon>
        <taxon>Erythrobacteraceae</taxon>
        <taxon>Qipengyuania</taxon>
    </lineage>
</organism>
<dbReference type="Proteomes" id="UP000439780">
    <property type="component" value="Unassembled WGS sequence"/>
</dbReference>
<gene>
    <name evidence="3" type="ORF">GRI58_04620</name>
</gene>
<evidence type="ECO:0000313" key="3">
    <source>
        <dbReference type="EMBL" id="MXP28105.1"/>
    </source>
</evidence>
<dbReference type="RefSeq" id="WP_160752374.1">
    <property type="nucleotide sequence ID" value="NZ_WTYA01000002.1"/>
</dbReference>
<name>A0A845AH07_9SPHN</name>
<evidence type="ECO:0000256" key="1">
    <source>
        <dbReference type="ARBA" id="ARBA00004328"/>
    </source>
</evidence>
<dbReference type="SUPFAM" id="SSF56563">
    <property type="entry name" value="Major capsid protein gp5"/>
    <property type="match status" value="1"/>
</dbReference>
<keyword evidence="4" id="KW-1185">Reference proteome</keyword>
<dbReference type="InterPro" id="IPR024455">
    <property type="entry name" value="Phage_capsid"/>
</dbReference>
<sequence length="405" mass="43540">MKTAELLEQRAAIVARMDEAHKADDDKAFGEAETELRAIDGKLDRQRKIDEADRRERGTVIAGQGGGEFAELRQQSLVDTLRFGAGMALDAEKRAKVEREQAMLAERAGGPAKGVYIATELFEQRDASTTATAGTIAPTDFRPDLFTSALTNSAIVTRLGATTLTGLTGDVVIPRETGAPNVGWVNEDEALPTGNATFDSLTLTPHHVGVITELSRQLLQQSSPQVEQLVRNMMSRDVALEIDRAAIAGSGTGAEPTGVLNDAGVQEVSWDTDLFTTTADMMAAADLANIGDGRAFLSTNGVRAIAMKLRDTQGRPIPVSETFHAEPAYFTNQAPNDLGDGNDHGLVYGDWRDLLIGIWSQLDVLVNPYAETAYSKGNILVRAMATVDFGVRRPASFRKAIVPVT</sequence>
<dbReference type="OrthoDB" id="9806592at2"/>